<dbReference type="Proteomes" id="UP000439903">
    <property type="component" value="Unassembled WGS sequence"/>
</dbReference>
<evidence type="ECO:0000313" key="3">
    <source>
        <dbReference type="Proteomes" id="UP000439903"/>
    </source>
</evidence>
<comment type="caution">
    <text evidence="2">The sequence shown here is derived from an EMBL/GenBank/DDBJ whole genome shotgun (WGS) entry which is preliminary data.</text>
</comment>
<keyword evidence="1" id="KW-1133">Transmembrane helix</keyword>
<reference evidence="2 3" key="1">
    <citation type="journal article" date="2019" name="Environ. Microbiol.">
        <title>At the nexus of three kingdoms: the genome of the mycorrhizal fungus Gigaspora margarita provides insights into plant, endobacterial and fungal interactions.</title>
        <authorList>
            <person name="Venice F."/>
            <person name="Ghignone S."/>
            <person name="Salvioli di Fossalunga A."/>
            <person name="Amselem J."/>
            <person name="Novero M."/>
            <person name="Xianan X."/>
            <person name="Sedzielewska Toro K."/>
            <person name="Morin E."/>
            <person name="Lipzen A."/>
            <person name="Grigoriev I.V."/>
            <person name="Henrissat B."/>
            <person name="Martin F.M."/>
            <person name="Bonfante P."/>
        </authorList>
    </citation>
    <scope>NUCLEOTIDE SEQUENCE [LARGE SCALE GENOMIC DNA]</scope>
    <source>
        <strain evidence="2 3">BEG34</strain>
    </source>
</reference>
<proteinExistence type="predicted"/>
<dbReference type="AlphaFoldDB" id="A0A8H4APQ1"/>
<evidence type="ECO:0000313" key="2">
    <source>
        <dbReference type="EMBL" id="KAF0520224.1"/>
    </source>
</evidence>
<dbReference type="OrthoDB" id="2402821at2759"/>
<name>A0A8H4APQ1_GIGMA</name>
<feature type="transmembrane region" description="Helical" evidence="1">
    <location>
        <begin position="285"/>
        <end position="306"/>
    </location>
</feature>
<protein>
    <submittedName>
        <fullName evidence="2">Uncharacterized protein</fullName>
    </submittedName>
</protein>
<evidence type="ECO:0000256" key="1">
    <source>
        <dbReference type="SAM" id="Phobius"/>
    </source>
</evidence>
<gene>
    <name evidence="2" type="ORF">F8M41_016448</name>
</gene>
<keyword evidence="3" id="KW-1185">Reference proteome</keyword>
<organism evidence="2 3">
    <name type="scientific">Gigaspora margarita</name>
    <dbReference type="NCBI Taxonomy" id="4874"/>
    <lineage>
        <taxon>Eukaryota</taxon>
        <taxon>Fungi</taxon>
        <taxon>Fungi incertae sedis</taxon>
        <taxon>Mucoromycota</taxon>
        <taxon>Glomeromycotina</taxon>
        <taxon>Glomeromycetes</taxon>
        <taxon>Diversisporales</taxon>
        <taxon>Gigasporaceae</taxon>
        <taxon>Gigaspora</taxon>
    </lineage>
</organism>
<feature type="transmembrane region" description="Helical" evidence="1">
    <location>
        <begin position="20"/>
        <end position="40"/>
    </location>
</feature>
<dbReference type="EMBL" id="WTPW01000357">
    <property type="protein sequence ID" value="KAF0520224.1"/>
    <property type="molecule type" value="Genomic_DNA"/>
</dbReference>
<keyword evidence="1" id="KW-0812">Transmembrane</keyword>
<keyword evidence="1" id="KW-0472">Membrane</keyword>
<sequence>MNYSNIQAEPYCFMLLKRICFFFSAVTFIIYFCTSLIFFVNQSSISTICQKDKTIFPDFLIEQISLDPKSLFDPKSWNSPNFLVDADPYFLYDSYYPYNPYDPYDSYKFYISGLRDYSEFHSSIININSIGTCHCDKSENTKCPCGNLGNLNNFVWKFTSNVSGQGPSTLFTHTVLNITSSYNNSLLNYILITFTQINFQGLNMWMDPYKEFSYPVPNGHLILFKFSLTFKNIYASRFNMFTEGPKAYVDVEIKDILPISNSSYTIIQMEPKSQNICYEESQNNILVFLTSVGGFYSFMTAFYILLFGSPKYSPWGYCQTCPCWWPFRRSYKRHLAKQFIRENGRTLFVDDPRELLSDASIEDKIVILGNWLAMLEDLLKKFYLDTSYLKLLKETRERYIALYKDYKELEPDHAIEEGGE</sequence>
<accession>A0A8H4APQ1</accession>